<dbReference type="EMBL" id="CP076361">
    <property type="protein sequence ID" value="QWK89440.1"/>
    <property type="molecule type" value="Genomic_DNA"/>
</dbReference>
<dbReference type="RefSeq" id="WP_215504796.1">
    <property type="nucleotide sequence ID" value="NZ_CP076361.1"/>
</dbReference>
<keyword evidence="2" id="KW-1185">Reference proteome</keyword>
<dbReference type="AlphaFoldDB" id="A0A975P403"/>
<sequence length="68" mass="7398">MLMPPKRSGRTHRYHRGMRPELKFALSMMLALAVLTTLTLSALPGRSDAAAVCRMVIGGPLSGTCRDQ</sequence>
<dbReference type="Proteomes" id="UP000679352">
    <property type="component" value="Chromosome"/>
</dbReference>
<evidence type="ECO:0000313" key="2">
    <source>
        <dbReference type="Proteomes" id="UP000679352"/>
    </source>
</evidence>
<proteinExistence type="predicted"/>
<organism evidence="1 2">
    <name type="scientific">Gemmobacter fulvus</name>
    <dbReference type="NCBI Taxonomy" id="2840474"/>
    <lineage>
        <taxon>Bacteria</taxon>
        <taxon>Pseudomonadati</taxon>
        <taxon>Pseudomonadota</taxon>
        <taxon>Alphaproteobacteria</taxon>
        <taxon>Rhodobacterales</taxon>
        <taxon>Paracoccaceae</taxon>
        <taxon>Gemmobacter</taxon>
    </lineage>
</organism>
<protein>
    <submittedName>
        <fullName evidence="1">Uncharacterized protein</fullName>
    </submittedName>
</protein>
<gene>
    <name evidence="1" type="ORF">KM031_11335</name>
</gene>
<evidence type="ECO:0000313" key="1">
    <source>
        <dbReference type="EMBL" id="QWK89440.1"/>
    </source>
</evidence>
<accession>A0A975P403</accession>
<reference evidence="1" key="1">
    <citation type="submission" date="2021-06" db="EMBL/GenBank/DDBJ databases">
        <title>Direct submission.</title>
        <authorList>
            <person name="Lee C.-S."/>
            <person name="Jin L."/>
        </authorList>
    </citation>
    <scope>NUCLEOTIDE SEQUENCE</scope>
    <source>
        <strain evidence="1">Con5</strain>
    </source>
</reference>
<name>A0A975P403_9RHOB</name>
<dbReference type="KEGG" id="gfu:KM031_11335"/>